<evidence type="ECO:0000313" key="4">
    <source>
        <dbReference type="Proteomes" id="UP000594454"/>
    </source>
</evidence>
<evidence type="ECO:0000256" key="2">
    <source>
        <dbReference type="SAM" id="MobiDB-lite"/>
    </source>
</evidence>
<evidence type="ECO:0008006" key="5">
    <source>
        <dbReference type="Google" id="ProtNLM"/>
    </source>
</evidence>
<dbReference type="InterPro" id="IPR038356">
    <property type="entry name" value="Tma16_sf"/>
</dbReference>
<sequence>MGNLAKELAKCKHPNSRKTKALAKKAKRMNNKHRNQFGHAIKSNILGEKLSWFLPHVEDRTTPLTPREFRQLIETYLQRFDEEIEQIKLKQSISKNRANQHVSRLNVIKFTLEREKDEFNGGGLELLNLCDMEKLKSLQQWDGNAINVQHFKLDLISRHFLSKLEKEQKKSDPTLSSVQLTNDAQSANDVEQENVKEKKEEAMLCD</sequence>
<dbReference type="InterPro" id="IPR021346">
    <property type="entry name" value="Tma16"/>
</dbReference>
<gene>
    <name evidence="3" type="ORF">HERILL_LOCUS11642</name>
</gene>
<evidence type="ECO:0000313" key="3">
    <source>
        <dbReference type="EMBL" id="CAD7089062.1"/>
    </source>
</evidence>
<dbReference type="Proteomes" id="UP000594454">
    <property type="component" value="Chromosome 4"/>
</dbReference>
<feature type="region of interest" description="Disordered" evidence="2">
    <location>
        <begin position="167"/>
        <end position="206"/>
    </location>
</feature>
<dbReference type="EMBL" id="LR899012">
    <property type="protein sequence ID" value="CAD7089062.1"/>
    <property type="molecule type" value="Genomic_DNA"/>
</dbReference>
<protein>
    <recommendedName>
        <fullName evidence="5">Translation machinery-associated protein 16 homolog</fullName>
    </recommendedName>
</protein>
<dbReference type="Gene3D" id="1.20.1440.170">
    <property type="entry name" value="Translation machinery-associated protein 16-like"/>
    <property type="match status" value="1"/>
</dbReference>
<feature type="compositionally biased region" description="Basic and acidic residues" evidence="2">
    <location>
        <begin position="193"/>
        <end position="206"/>
    </location>
</feature>
<name>A0A7R8UXQ5_HERIL</name>
<dbReference type="AlphaFoldDB" id="A0A7R8UXQ5"/>
<dbReference type="OMA" id="SWFLGQI"/>
<accession>A0A7R8UXQ5</accession>
<dbReference type="PANTHER" id="PTHR13349:SF2">
    <property type="entry name" value="TRANSLATION MACHINERY-ASSOCIATED PROTEIN 16"/>
    <property type="match status" value="1"/>
</dbReference>
<keyword evidence="4" id="KW-1185">Reference proteome</keyword>
<proteinExistence type="inferred from homology"/>
<dbReference type="GO" id="GO:0005634">
    <property type="term" value="C:nucleus"/>
    <property type="evidence" value="ECO:0007669"/>
    <property type="project" value="TreeGrafter"/>
</dbReference>
<dbReference type="FunFam" id="1.20.1440.170:FF:000001">
    <property type="entry name" value="Translation machinery-associated 16 homolog"/>
    <property type="match status" value="1"/>
</dbReference>
<feature type="compositionally biased region" description="Polar residues" evidence="2">
    <location>
        <begin position="173"/>
        <end position="189"/>
    </location>
</feature>
<dbReference type="InParanoid" id="A0A7R8UXQ5"/>
<reference evidence="3 4" key="1">
    <citation type="submission" date="2020-11" db="EMBL/GenBank/DDBJ databases">
        <authorList>
            <person name="Wallbank WR R."/>
            <person name="Pardo Diaz C."/>
            <person name="Kozak K."/>
            <person name="Martin S."/>
            <person name="Jiggins C."/>
            <person name="Moest M."/>
            <person name="Warren A I."/>
            <person name="Generalovic N T."/>
            <person name="Byers J.R.P. K."/>
            <person name="Montejo-Kovacevich G."/>
            <person name="Yen C E."/>
        </authorList>
    </citation>
    <scope>NUCLEOTIDE SEQUENCE [LARGE SCALE GENOMIC DNA]</scope>
</reference>
<evidence type="ECO:0000256" key="1">
    <source>
        <dbReference type="ARBA" id="ARBA00034127"/>
    </source>
</evidence>
<dbReference type="FunCoup" id="A0A7R8UXQ5">
    <property type="interactions" value="1099"/>
</dbReference>
<dbReference type="Pfam" id="PF11176">
    <property type="entry name" value="Tma16"/>
    <property type="match status" value="1"/>
</dbReference>
<dbReference type="OrthoDB" id="270284at2759"/>
<organism evidence="3 4">
    <name type="scientific">Hermetia illucens</name>
    <name type="common">Black soldier fly</name>
    <dbReference type="NCBI Taxonomy" id="343691"/>
    <lineage>
        <taxon>Eukaryota</taxon>
        <taxon>Metazoa</taxon>
        <taxon>Ecdysozoa</taxon>
        <taxon>Arthropoda</taxon>
        <taxon>Hexapoda</taxon>
        <taxon>Insecta</taxon>
        <taxon>Pterygota</taxon>
        <taxon>Neoptera</taxon>
        <taxon>Endopterygota</taxon>
        <taxon>Diptera</taxon>
        <taxon>Brachycera</taxon>
        <taxon>Stratiomyomorpha</taxon>
        <taxon>Stratiomyidae</taxon>
        <taxon>Hermetiinae</taxon>
        <taxon>Hermetia</taxon>
    </lineage>
</organism>
<dbReference type="PANTHER" id="PTHR13349">
    <property type="entry name" value="TRANSLATION MACHINERY-ASSOCIATED PROTEIN 16"/>
    <property type="match status" value="1"/>
</dbReference>
<comment type="similarity">
    <text evidence="1">Belongs to the TMA16 family.</text>
</comment>